<keyword evidence="2" id="KW-1185">Reference proteome</keyword>
<proteinExistence type="predicted"/>
<protein>
    <recommendedName>
        <fullName evidence="3">Peptidase family M48</fullName>
    </recommendedName>
</protein>
<comment type="caution">
    <text evidence="1">The sequence shown here is derived from an EMBL/GenBank/DDBJ whole genome shotgun (WGS) entry which is preliminary data.</text>
</comment>
<reference evidence="2" key="1">
    <citation type="journal article" date="2019" name="Int. J. Syst. Evol. Microbiol.">
        <title>The Global Catalogue of Microorganisms (GCM) 10K type strain sequencing project: providing services to taxonomists for standard genome sequencing and annotation.</title>
        <authorList>
            <consortium name="The Broad Institute Genomics Platform"/>
            <consortium name="The Broad Institute Genome Sequencing Center for Infectious Disease"/>
            <person name="Wu L."/>
            <person name="Ma J."/>
        </authorList>
    </citation>
    <scope>NUCLEOTIDE SEQUENCE [LARGE SCALE GENOMIC DNA]</scope>
    <source>
        <strain evidence="2">CGMCC 1.12479</strain>
    </source>
</reference>
<organism evidence="1 2">
    <name type="scientific">Belliella aquatica</name>
    <dbReference type="NCBI Taxonomy" id="1323734"/>
    <lineage>
        <taxon>Bacteria</taxon>
        <taxon>Pseudomonadati</taxon>
        <taxon>Bacteroidota</taxon>
        <taxon>Cytophagia</taxon>
        <taxon>Cytophagales</taxon>
        <taxon>Cyclobacteriaceae</taxon>
        <taxon>Belliella</taxon>
    </lineage>
</organism>
<dbReference type="Proteomes" id="UP000635885">
    <property type="component" value="Unassembled WGS sequence"/>
</dbReference>
<evidence type="ECO:0000313" key="2">
    <source>
        <dbReference type="Proteomes" id="UP000635885"/>
    </source>
</evidence>
<dbReference type="EMBL" id="BMFD01000003">
    <property type="protein sequence ID" value="GGC34222.1"/>
    <property type="molecule type" value="Genomic_DNA"/>
</dbReference>
<name>A0ABQ1M4I1_9BACT</name>
<gene>
    <name evidence="1" type="ORF">GCM10010993_11410</name>
</gene>
<evidence type="ECO:0008006" key="3">
    <source>
        <dbReference type="Google" id="ProtNLM"/>
    </source>
</evidence>
<evidence type="ECO:0000313" key="1">
    <source>
        <dbReference type="EMBL" id="GGC34222.1"/>
    </source>
</evidence>
<sequence length="226" mass="25798">MVLKNSIMLTLLLNLILILSGSLPNFNDSISEQQAVSNRFEVDNKVIPIEIKDVVIEALSYFPELSGVNIEFEFKDNINGSIMQAQPRLTTLLVTGKERREYRIKITRALDFGDDSILIEDVPHDVLVGWVGHELGHIMDYKNRSTTNLMHFGMRYIMSNKRLTEAEIAADTYAISCGMGYQILSVKDFILNQEGFDEAYKNKIRELYMSPQQILSLQEELENEDG</sequence>
<accession>A0ABQ1M4I1</accession>